<evidence type="ECO:0000313" key="5">
    <source>
        <dbReference type="EMBL" id="RGS40631.1"/>
    </source>
</evidence>
<dbReference type="PANTHER" id="PTHR43280">
    <property type="entry name" value="ARAC-FAMILY TRANSCRIPTIONAL REGULATOR"/>
    <property type="match status" value="1"/>
</dbReference>
<dbReference type="InterPro" id="IPR037923">
    <property type="entry name" value="HTH-like"/>
</dbReference>
<dbReference type="InterPro" id="IPR013096">
    <property type="entry name" value="Cupin_2"/>
</dbReference>
<evidence type="ECO:0000259" key="4">
    <source>
        <dbReference type="PROSITE" id="PS01124"/>
    </source>
</evidence>
<dbReference type="GO" id="GO:0043565">
    <property type="term" value="F:sequence-specific DNA binding"/>
    <property type="evidence" value="ECO:0007669"/>
    <property type="project" value="InterPro"/>
</dbReference>
<dbReference type="InterPro" id="IPR020449">
    <property type="entry name" value="Tscrpt_reg_AraC-type_HTH"/>
</dbReference>
<protein>
    <submittedName>
        <fullName evidence="5">AraC family transcriptional regulator</fullName>
    </submittedName>
</protein>
<keyword evidence="3" id="KW-0804">Transcription</keyword>
<comment type="caution">
    <text evidence="5">The sequence shown here is derived from an EMBL/GenBank/DDBJ whole genome shotgun (WGS) entry which is preliminary data.</text>
</comment>
<dbReference type="InterPro" id="IPR018062">
    <property type="entry name" value="HTH_AraC-typ_CS"/>
</dbReference>
<dbReference type="SUPFAM" id="SSF46689">
    <property type="entry name" value="Homeodomain-like"/>
    <property type="match status" value="2"/>
</dbReference>
<dbReference type="EMBL" id="QRVL01000006">
    <property type="protein sequence ID" value="RGS40631.1"/>
    <property type="molecule type" value="Genomic_DNA"/>
</dbReference>
<dbReference type="Gene3D" id="2.60.120.10">
    <property type="entry name" value="Jelly Rolls"/>
    <property type="match status" value="1"/>
</dbReference>
<evidence type="ECO:0000256" key="2">
    <source>
        <dbReference type="ARBA" id="ARBA00023125"/>
    </source>
</evidence>
<name>A0A174E1X7_9FIRM</name>
<evidence type="ECO:0000256" key="3">
    <source>
        <dbReference type="ARBA" id="ARBA00023163"/>
    </source>
</evidence>
<dbReference type="Gene3D" id="1.10.10.60">
    <property type="entry name" value="Homeodomain-like"/>
    <property type="match status" value="2"/>
</dbReference>
<dbReference type="RefSeq" id="WP_055231089.1">
    <property type="nucleotide sequence ID" value="NZ_CAUFGO010000006.1"/>
</dbReference>
<dbReference type="Proteomes" id="UP000266172">
    <property type="component" value="Unassembled WGS sequence"/>
</dbReference>
<dbReference type="PRINTS" id="PR00032">
    <property type="entry name" value="HTHARAC"/>
</dbReference>
<evidence type="ECO:0000313" key="6">
    <source>
        <dbReference type="Proteomes" id="UP000266172"/>
    </source>
</evidence>
<dbReference type="Pfam" id="PF07883">
    <property type="entry name" value="Cupin_2"/>
    <property type="match status" value="1"/>
</dbReference>
<dbReference type="AlphaFoldDB" id="A0A174E1X7"/>
<dbReference type="GO" id="GO:0003700">
    <property type="term" value="F:DNA-binding transcription factor activity"/>
    <property type="evidence" value="ECO:0007669"/>
    <property type="project" value="InterPro"/>
</dbReference>
<dbReference type="PROSITE" id="PS01124">
    <property type="entry name" value="HTH_ARAC_FAMILY_2"/>
    <property type="match status" value="1"/>
</dbReference>
<dbReference type="Pfam" id="PF12833">
    <property type="entry name" value="HTH_18"/>
    <property type="match status" value="1"/>
</dbReference>
<dbReference type="SMART" id="SM00342">
    <property type="entry name" value="HTH_ARAC"/>
    <property type="match status" value="1"/>
</dbReference>
<evidence type="ECO:0000256" key="1">
    <source>
        <dbReference type="ARBA" id="ARBA00023015"/>
    </source>
</evidence>
<proteinExistence type="predicted"/>
<dbReference type="PROSITE" id="PS00041">
    <property type="entry name" value="HTH_ARAC_FAMILY_1"/>
    <property type="match status" value="1"/>
</dbReference>
<dbReference type="PANTHER" id="PTHR43280:SF17">
    <property type="entry name" value="ARAC-TYPE DNA-BINDING DOMAIN-CONTAINING PROTEIN"/>
    <property type="match status" value="1"/>
</dbReference>
<feature type="domain" description="HTH araC/xylS-type" evidence="4">
    <location>
        <begin position="177"/>
        <end position="275"/>
    </location>
</feature>
<accession>A0A174E1X7</accession>
<keyword evidence="1" id="KW-0805">Transcription regulation</keyword>
<dbReference type="InterPro" id="IPR018060">
    <property type="entry name" value="HTH_AraC"/>
</dbReference>
<organism evidence="5 6">
    <name type="scientific">Roseburia hominis</name>
    <dbReference type="NCBI Taxonomy" id="301301"/>
    <lineage>
        <taxon>Bacteria</taxon>
        <taxon>Bacillati</taxon>
        <taxon>Bacillota</taxon>
        <taxon>Clostridia</taxon>
        <taxon>Lachnospirales</taxon>
        <taxon>Lachnospiraceae</taxon>
        <taxon>Roseburia</taxon>
    </lineage>
</organism>
<dbReference type="InterPro" id="IPR014710">
    <property type="entry name" value="RmlC-like_jellyroll"/>
</dbReference>
<dbReference type="InterPro" id="IPR009057">
    <property type="entry name" value="Homeodomain-like_sf"/>
</dbReference>
<sequence length="288" mass="32621">MGNERFDISIPKEYLTRDKARLLYVSSATYGGDWISTPHTHYCSELFYVIDGVGQFQVEDNIFPVSANDLVVINPNVSHTELGFNANPLKYIVLGIEGLELSVENNNANFCIVNFREIKDTVNFYLKVMLREIETRSAGYETVCQDLMEILIVLFGRQTNFSTILSPANKRASHLCDSVRRYIDQNCGDDLSLEHLAKFSHVNKYYLVHAFTDEYGISPINYLMHARVKKAEKLLATTDYSLSVISHTCGFSSSSYFSQTFKKVAGVSPSSYRKTVKSDHGEMEDLSH</sequence>
<dbReference type="SUPFAM" id="SSF51215">
    <property type="entry name" value="Regulatory protein AraC"/>
    <property type="match status" value="1"/>
</dbReference>
<keyword evidence="2" id="KW-0238">DNA-binding</keyword>
<gene>
    <name evidence="5" type="ORF">DWX93_09425</name>
</gene>
<reference evidence="5 6" key="1">
    <citation type="submission" date="2018-08" db="EMBL/GenBank/DDBJ databases">
        <title>A genome reference for cultivated species of the human gut microbiota.</title>
        <authorList>
            <person name="Zou Y."/>
            <person name="Xue W."/>
            <person name="Luo G."/>
        </authorList>
    </citation>
    <scope>NUCLEOTIDE SEQUENCE [LARGE SCALE GENOMIC DNA]</scope>
    <source>
        <strain evidence="5 6">AF22-12AC</strain>
    </source>
</reference>